<proteinExistence type="inferred from homology"/>
<dbReference type="PANTHER" id="PTHR23135">
    <property type="entry name" value="MUR LIGASE FAMILY MEMBER"/>
    <property type="match status" value="1"/>
</dbReference>
<feature type="binding site" evidence="12">
    <location>
        <begin position="407"/>
        <end position="410"/>
    </location>
    <ligand>
        <name>meso-2,6-diaminopimelate</name>
        <dbReference type="ChEBI" id="CHEBI:57791"/>
    </ligand>
</feature>
<feature type="binding site" evidence="12">
    <location>
        <position position="30"/>
    </location>
    <ligand>
        <name>UDP-N-acetyl-alpha-D-muramoyl-L-alanyl-D-glutamate</name>
        <dbReference type="ChEBI" id="CHEBI:83900"/>
    </ligand>
</feature>
<dbReference type="PROSITE" id="PS01011">
    <property type="entry name" value="FOLYLPOLYGLU_SYNT_1"/>
    <property type="match status" value="1"/>
</dbReference>
<comment type="function">
    <text evidence="12">Catalyzes the addition of meso-diaminopimelic acid to the nucleotide precursor UDP-N-acetylmuramoyl-L-alanyl-D-glutamate (UMAG) in the biosynthesis of bacterial cell-wall peptidoglycan.</text>
</comment>
<feature type="domain" description="Mur ligase N-terminal catalytic" evidence="14">
    <location>
        <begin position="23"/>
        <end position="93"/>
    </location>
</feature>
<feature type="binding site" evidence="12">
    <location>
        <begin position="108"/>
        <end position="114"/>
    </location>
    <ligand>
        <name>ATP</name>
        <dbReference type="ChEBI" id="CHEBI:30616"/>
    </ligand>
</feature>
<evidence type="ECO:0000256" key="3">
    <source>
        <dbReference type="ARBA" id="ARBA00022490"/>
    </source>
</evidence>
<reference evidence="17 18" key="1">
    <citation type="submission" date="2021-08" db="EMBL/GenBank/DDBJ databases">
        <title>Complete genome sequence of the strain Aneurinibacillus thermoaerophilus CCM 8960.</title>
        <authorList>
            <person name="Musilova J."/>
            <person name="Kourilova X."/>
            <person name="Pernicova I."/>
            <person name="Bezdicek M."/>
            <person name="Lengerova M."/>
            <person name="Obruca S."/>
            <person name="Sedlar K."/>
        </authorList>
    </citation>
    <scope>NUCLEOTIDE SEQUENCE [LARGE SCALE GENOMIC DNA]</scope>
    <source>
        <strain evidence="17 18">CCM 8960</strain>
    </source>
</reference>
<dbReference type="SUPFAM" id="SSF63418">
    <property type="entry name" value="MurE/MurF N-terminal domain"/>
    <property type="match status" value="1"/>
</dbReference>
<evidence type="ECO:0000256" key="6">
    <source>
        <dbReference type="ARBA" id="ARBA00022741"/>
    </source>
</evidence>
<evidence type="ECO:0000256" key="11">
    <source>
        <dbReference type="ARBA" id="ARBA00023316"/>
    </source>
</evidence>
<dbReference type="GO" id="GO:0008765">
    <property type="term" value="F:UDP-N-acetylmuramoylalanyl-D-glutamate-2,6-diaminopimelate ligase activity"/>
    <property type="evidence" value="ECO:0007669"/>
    <property type="project" value="UniProtKB-EC"/>
</dbReference>
<evidence type="ECO:0000256" key="10">
    <source>
        <dbReference type="ARBA" id="ARBA00023306"/>
    </source>
</evidence>
<feature type="binding site" evidence="12">
    <location>
        <position position="177"/>
    </location>
    <ligand>
        <name>UDP-N-acetyl-alpha-D-muramoyl-L-alanyl-D-glutamate</name>
        <dbReference type="ChEBI" id="CHEBI:83900"/>
    </ligand>
</feature>
<dbReference type="SUPFAM" id="SSF53244">
    <property type="entry name" value="MurD-like peptide ligases, peptide-binding domain"/>
    <property type="match status" value="1"/>
</dbReference>
<comment type="PTM">
    <text evidence="12">Carboxylation is probably crucial for Mg(2+) binding and, consequently, for the gamma-phosphate positioning of ATP.</text>
</comment>
<feature type="domain" description="Mur ligase central" evidence="16">
    <location>
        <begin position="106"/>
        <end position="312"/>
    </location>
</feature>
<comment type="caution">
    <text evidence="12">Lacks conserved residue(s) required for the propagation of feature annotation.</text>
</comment>
<keyword evidence="3 12" id="KW-0963">Cytoplasm</keyword>
<evidence type="ECO:0000256" key="13">
    <source>
        <dbReference type="RuleBase" id="RU004135"/>
    </source>
</evidence>
<dbReference type="InterPro" id="IPR013221">
    <property type="entry name" value="Mur_ligase_cen"/>
</dbReference>
<dbReference type="HAMAP" id="MF_00208">
    <property type="entry name" value="MurE"/>
    <property type="match status" value="1"/>
</dbReference>
<dbReference type="GeneID" id="97142129"/>
<comment type="subcellular location">
    <subcellularLocation>
        <location evidence="12 13">Cytoplasm</location>
    </subcellularLocation>
</comment>
<dbReference type="NCBIfam" id="NF001126">
    <property type="entry name" value="PRK00139.1-4"/>
    <property type="match status" value="1"/>
</dbReference>
<dbReference type="Proteomes" id="UP000826616">
    <property type="component" value="Chromosome"/>
</dbReference>
<dbReference type="InterPro" id="IPR036615">
    <property type="entry name" value="Mur_ligase_C_dom_sf"/>
</dbReference>
<accession>A0ABX8Y7S4</accession>
<dbReference type="InterPro" id="IPR036565">
    <property type="entry name" value="Mur-like_cat_sf"/>
</dbReference>
<keyword evidence="10 12" id="KW-0131">Cell cycle</keyword>
<keyword evidence="7 12" id="KW-0067">ATP-binding</keyword>
<gene>
    <name evidence="12" type="primary">murE</name>
    <name evidence="17" type="ORF">K3F53_12170</name>
</gene>
<dbReference type="Gene3D" id="3.40.1190.10">
    <property type="entry name" value="Mur-like, catalytic domain"/>
    <property type="match status" value="1"/>
</dbReference>
<keyword evidence="4 12" id="KW-0436">Ligase</keyword>
<evidence type="ECO:0000256" key="5">
    <source>
        <dbReference type="ARBA" id="ARBA00022618"/>
    </source>
</evidence>
<sequence>MQLEQLLAPLALWRATGNVKTNITGIEVDSRKVKPGDLFICLPGFTVDGHDFAVKAVERGAVAVLAQREVSVHVPVVYVPDTKRAMAVLADRFFGHPTQHMKIIGVTGTNGKTTTTYLIERILGEAGHPTGIIGTIEMRLGDEVREVKNTTPEALDLQRAFRWMKDKGAEYAAIEVSSHALDMGRVRGVRFATGVFTNLTQDHLDYHKTMENYLQAKGLLFSQLGNEYDNERMKYAVLNADDPASETFARITPAQIITYGIRNAADVRARDILITANGTRLTIDTFVGSMTLTLRMIGNFNIYNALAATAACLVEGIPLEQIKATLEKVEGVRGRFERVDAGQDFTVIVDYAHTPDSLENVLKTIREFAEGKVYCIVGCGGDRDRTKRPIMASIAARYADVAVITSDNPRSEDPKAIIDEMVAGLIADGVNEERYFTRVDRREAIREAIHRAAPSDVVLIAGKGHETYQILKDKTIHFDDKEEAYQAILEKKK</sequence>
<dbReference type="NCBIfam" id="NF001124">
    <property type="entry name" value="PRK00139.1-2"/>
    <property type="match status" value="1"/>
</dbReference>
<keyword evidence="18" id="KW-1185">Reference proteome</keyword>
<comment type="pathway">
    <text evidence="1 12 13">Cell wall biogenesis; peptidoglycan biosynthesis.</text>
</comment>
<evidence type="ECO:0000256" key="9">
    <source>
        <dbReference type="ARBA" id="ARBA00022984"/>
    </source>
</evidence>
<keyword evidence="6 12" id="KW-0547">Nucleotide-binding</keyword>
<dbReference type="EMBL" id="CP080764">
    <property type="protein sequence ID" value="QYY41682.1"/>
    <property type="molecule type" value="Genomic_DNA"/>
</dbReference>
<dbReference type="RefSeq" id="WP_057898305.1">
    <property type="nucleotide sequence ID" value="NZ_CP080764.1"/>
</dbReference>
<comment type="similarity">
    <text evidence="2 12">Belongs to the MurCDEF family. MurE subfamily.</text>
</comment>
<dbReference type="NCBIfam" id="TIGR01085">
    <property type="entry name" value="murE"/>
    <property type="match status" value="1"/>
</dbReference>
<dbReference type="EC" id="6.3.2.13" evidence="12"/>
<feature type="binding site" evidence="12">
    <location>
        <position position="149"/>
    </location>
    <ligand>
        <name>UDP-N-acetyl-alpha-D-muramoyl-L-alanyl-D-glutamate</name>
        <dbReference type="ChEBI" id="CHEBI:83900"/>
    </ligand>
</feature>
<keyword evidence="9 12" id="KW-0573">Peptidoglycan synthesis</keyword>
<feature type="binding site" evidence="12">
    <location>
        <begin position="150"/>
        <end position="151"/>
    </location>
    <ligand>
        <name>UDP-N-acetyl-alpha-D-muramoyl-L-alanyl-D-glutamate</name>
        <dbReference type="ChEBI" id="CHEBI:83900"/>
    </ligand>
</feature>
<evidence type="ECO:0000256" key="1">
    <source>
        <dbReference type="ARBA" id="ARBA00004752"/>
    </source>
</evidence>
<evidence type="ECO:0000313" key="18">
    <source>
        <dbReference type="Proteomes" id="UP000826616"/>
    </source>
</evidence>
<comment type="catalytic activity">
    <reaction evidence="12">
        <text>UDP-N-acetyl-alpha-D-muramoyl-L-alanyl-D-glutamate + meso-2,6-diaminopimelate + ATP = UDP-N-acetyl-alpha-D-muramoyl-L-alanyl-gamma-D-glutamyl-meso-2,6-diaminopimelate + ADP + phosphate + H(+)</text>
        <dbReference type="Rhea" id="RHEA:23676"/>
        <dbReference type="ChEBI" id="CHEBI:15378"/>
        <dbReference type="ChEBI" id="CHEBI:30616"/>
        <dbReference type="ChEBI" id="CHEBI:43474"/>
        <dbReference type="ChEBI" id="CHEBI:57791"/>
        <dbReference type="ChEBI" id="CHEBI:83900"/>
        <dbReference type="ChEBI" id="CHEBI:83905"/>
        <dbReference type="ChEBI" id="CHEBI:456216"/>
        <dbReference type="EC" id="6.3.2.13"/>
    </reaction>
</comment>
<feature type="binding site" evidence="12">
    <location>
        <position position="462"/>
    </location>
    <ligand>
        <name>meso-2,6-diaminopimelate</name>
        <dbReference type="ChEBI" id="CHEBI:57791"/>
    </ligand>
</feature>
<dbReference type="InterPro" id="IPR018109">
    <property type="entry name" value="Folylpolyglutamate_synth_CS"/>
</dbReference>
<name>A0ABX8Y7S4_ANETH</name>
<keyword evidence="8 12" id="KW-0133">Cell shape</keyword>
<evidence type="ECO:0000256" key="4">
    <source>
        <dbReference type="ARBA" id="ARBA00022598"/>
    </source>
</evidence>
<feature type="short sequence motif" description="Meso-diaminopimelate recognition motif" evidence="12">
    <location>
        <begin position="407"/>
        <end position="410"/>
    </location>
</feature>
<dbReference type="Gene3D" id="3.40.1390.10">
    <property type="entry name" value="MurE/MurF, N-terminal domain"/>
    <property type="match status" value="1"/>
</dbReference>
<feature type="modified residue" description="N6-carboxylysine" evidence="12">
    <location>
        <position position="217"/>
    </location>
</feature>
<dbReference type="Pfam" id="PF01225">
    <property type="entry name" value="Mur_ligase"/>
    <property type="match status" value="1"/>
</dbReference>
<dbReference type="Pfam" id="PF08245">
    <property type="entry name" value="Mur_ligase_M"/>
    <property type="match status" value="1"/>
</dbReference>
<evidence type="ECO:0000256" key="8">
    <source>
        <dbReference type="ARBA" id="ARBA00022960"/>
    </source>
</evidence>
<evidence type="ECO:0000313" key="17">
    <source>
        <dbReference type="EMBL" id="QYY41682.1"/>
    </source>
</evidence>
<feature type="binding site" evidence="12">
    <location>
        <position position="466"/>
    </location>
    <ligand>
        <name>meso-2,6-diaminopimelate</name>
        <dbReference type="ChEBI" id="CHEBI:57791"/>
    </ligand>
</feature>
<dbReference type="PANTHER" id="PTHR23135:SF4">
    <property type="entry name" value="UDP-N-ACETYLMURAMOYL-L-ALANYL-D-GLUTAMATE--2,6-DIAMINOPIMELATE LIGASE MURE HOMOLOG, CHLOROPLASTIC"/>
    <property type="match status" value="1"/>
</dbReference>
<evidence type="ECO:0000256" key="12">
    <source>
        <dbReference type="HAMAP-Rule" id="MF_00208"/>
    </source>
</evidence>
<evidence type="ECO:0000259" key="15">
    <source>
        <dbReference type="Pfam" id="PF02875"/>
    </source>
</evidence>
<feature type="binding site" evidence="12">
    <location>
        <position position="185"/>
    </location>
    <ligand>
        <name>UDP-N-acetyl-alpha-D-muramoyl-L-alanyl-D-glutamate</name>
        <dbReference type="ChEBI" id="CHEBI:83900"/>
    </ligand>
</feature>
<dbReference type="InterPro" id="IPR000713">
    <property type="entry name" value="Mur_ligase_N"/>
</dbReference>
<dbReference type="Pfam" id="PF02875">
    <property type="entry name" value="Mur_ligase_C"/>
    <property type="match status" value="1"/>
</dbReference>
<keyword evidence="12" id="KW-0460">Magnesium</keyword>
<keyword evidence="11 12" id="KW-0961">Cell wall biogenesis/degradation</keyword>
<evidence type="ECO:0000256" key="7">
    <source>
        <dbReference type="ARBA" id="ARBA00022840"/>
    </source>
</evidence>
<dbReference type="Gene3D" id="3.90.190.20">
    <property type="entry name" value="Mur ligase, C-terminal domain"/>
    <property type="match status" value="1"/>
</dbReference>
<evidence type="ECO:0000256" key="2">
    <source>
        <dbReference type="ARBA" id="ARBA00005898"/>
    </source>
</evidence>
<organism evidence="17 18">
    <name type="scientific">Aneurinibacillus thermoaerophilus</name>
    <dbReference type="NCBI Taxonomy" id="143495"/>
    <lineage>
        <taxon>Bacteria</taxon>
        <taxon>Bacillati</taxon>
        <taxon>Bacillota</taxon>
        <taxon>Bacilli</taxon>
        <taxon>Bacillales</taxon>
        <taxon>Paenibacillaceae</taxon>
        <taxon>Aneurinibacillus group</taxon>
        <taxon>Aneurinibacillus</taxon>
    </lineage>
</organism>
<protein>
    <recommendedName>
        <fullName evidence="12">UDP-N-acetylmuramoyl-L-alanyl-D-glutamate--2,6-diaminopimelate ligase</fullName>
        <ecNumber evidence="12">6.3.2.13</ecNumber>
    </recommendedName>
    <alternativeName>
        <fullName evidence="12">Meso-A2pm-adding enzyme</fullName>
    </alternativeName>
    <alternativeName>
        <fullName evidence="12">Meso-diaminopimelate-adding enzyme</fullName>
    </alternativeName>
    <alternativeName>
        <fullName evidence="12">UDP-MurNAc-L-Ala-D-Glu:meso-diaminopimelate ligase</fullName>
    </alternativeName>
    <alternativeName>
        <fullName evidence="12">UDP-MurNAc-tripeptide synthetase</fullName>
    </alternativeName>
    <alternativeName>
        <fullName evidence="12">UDP-N-acetylmuramyl-tripeptide synthetase</fullName>
    </alternativeName>
</protein>
<keyword evidence="5 12" id="KW-0132">Cell division</keyword>
<dbReference type="InterPro" id="IPR035911">
    <property type="entry name" value="MurE/MurF_N"/>
</dbReference>
<dbReference type="SUPFAM" id="SSF53623">
    <property type="entry name" value="MurD-like peptide ligases, catalytic domain"/>
    <property type="match status" value="1"/>
</dbReference>
<dbReference type="InterPro" id="IPR005761">
    <property type="entry name" value="UDP-N-AcMur-Glu-dNH2Pim_ligase"/>
</dbReference>
<dbReference type="InterPro" id="IPR004101">
    <property type="entry name" value="Mur_ligase_C"/>
</dbReference>
<feature type="binding site" evidence="12">
    <location>
        <position position="383"/>
    </location>
    <ligand>
        <name>meso-2,6-diaminopimelate</name>
        <dbReference type="ChEBI" id="CHEBI:57791"/>
    </ligand>
</feature>
<comment type="cofactor">
    <cofactor evidence="12">
        <name>Mg(2+)</name>
        <dbReference type="ChEBI" id="CHEBI:18420"/>
    </cofactor>
</comment>
<feature type="domain" description="Mur ligase C-terminal" evidence="15">
    <location>
        <begin position="334"/>
        <end position="464"/>
    </location>
</feature>
<evidence type="ECO:0000259" key="16">
    <source>
        <dbReference type="Pfam" id="PF08245"/>
    </source>
</evidence>
<evidence type="ECO:0000259" key="14">
    <source>
        <dbReference type="Pfam" id="PF01225"/>
    </source>
</evidence>